<evidence type="ECO:0000313" key="2">
    <source>
        <dbReference type="Proteomes" id="UP001373714"/>
    </source>
</evidence>
<organism evidence="1 2">
    <name type="scientific">Orbilia blumenaviensis</name>
    <dbReference type="NCBI Taxonomy" id="1796055"/>
    <lineage>
        <taxon>Eukaryota</taxon>
        <taxon>Fungi</taxon>
        <taxon>Dikarya</taxon>
        <taxon>Ascomycota</taxon>
        <taxon>Pezizomycotina</taxon>
        <taxon>Orbiliomycetes</taxon>
        <taxon>Orbiliales</taxon>
        <taxon>Orbiliaceae</taxon>
        <taxon>Orbilia</taxon>
    </lineage>
</organism>
<comment type="caution">
    <text evidence="1">The sequence shown here is derived from an EMBL/GenBank/DDBJ whole genome shotgun (WGS) entry which is preliminary data.</text>
</comment>
<protein>
    <submittedName>
        <fullName evidence="1">Uncharacterized protein</fullName>
    </submittedName>
</protein>
<name>A0AAV9VFK5_9PEZI</name>
<dbReference type="AlphaFoldDB" id="A0AAV9VFK5"/>
<evidence type="ECO:0000313" key="1">
    <source>
        <dbReference type="EMBL" id="KAK6360624.1"/>
    </source>
</evidence>
<accession>A0AAV9VFK5</accession>
<dbReference type="EMBL" id="JAVHNS010000003">
    <property type="protein sequence ID" value="KAK6360624.1"/>
    <property type="molecule type" value="Genomic_DNA"/>
</dbReference>
<gene>
    <name evidence="1" type="ORF">TWF730_006760</name>
</gene>
<proteinExistence type="predicted"/>
<sequence>MLSYNQSPFSTTYTDTTAASLFHLTPQSQLQQQQLQQQQQLTTPLQLPLLLQDDTSAGLDFSNPSIQEYLINNDVLESLAQEVALIDSSTSLSSSAQPSTAAAAGSLLQNTTNINNSTAGMPLIAPHTPIPPSSLAVVAAGISNPTGSNLQTITPNNVIPLDDVQTDQFATMQAETTLSLGVMAYLENLEKQIAEMRRFVTAGFAKREFGRGGDVERQRLHSRNFNFQNITEVNEPFQILLTSTGSIPSRFPVNGVELKSLNHEEMDALLDEYDIPFSPALFLHEKQLLYLRFIGANRAIMHRVVD</sequence>
<dbReference type="Proteomes" id="UP001373714">
    <property type="component" value="Unassembled WGS sequence"/>
</dbReference>
<reference evidence="1 2" key="1">
    <citation type="submission" date="2019-10" db="EMBL/GenBank/DDBJ databases">
        <authorList>
            <person name="Palmer J.M."/>
        </authorList>
    </citation>
    <scope>NUCLEOTIDE SEQUENCE [LARGE SCALE GENOMIC DNA]</scope>
    <source>
        <strain evidence="1 2">TWF730</strain>
    </source>
</reference>
<keyword evidence="2" id="KW-1185">Reference proteome</keyword>